<feature type="domain" description="J" evidence="2">
    <location>
        <begin position="33"/>
        <end position="89"/>
    </location>
</feature>
<dbReference type="OMA" id="EIVNKAW"/>
<dbReference type="AlphaFoldDB" id="A0A1Y1IAT8"/>
<dbReference type="PROSITE" id="PS50076">
    <property type="entry name" value="DNAJ_2"/>
    <property type="match status" value="1"/>
</dbReference>
<accession>A0A1Y1IAT8</accession>
<keyword evidence="4" id="KW-1185">Reference proteome</keyword>
<dbReference type="PANTHER" id="PTHR46620">
    <property type="entry name" value="J DOMAIN-CONTAINING PROTEIN SPF31"/>
    <property type="match status" value="1"/>
</dbReference>
<feature type="region of interest" description="Disordered" evidence="1">
    <location>
        <begin position="167"/>
        <end position="241"/>
    </location>
</feature>
<dbReference type="PRINTS" id="PR00625">
    <property type="entry name" value="JDOMAIN"/>
</dbReference>
<dbReference type="STRING" id="105231.A0A1Y1IAT8"/>
<sequence length="241" mass="28544">MDDDALLKDFFAEVSGVERDNEVERVLSSFKLNPFEHLNLSFDSTPEEVKKQYRKISLMIHPDKCHHPRAKEAFAAIAKAQTTLLDPDERGYLLQQINQAKEAIIKAKKKEIKRDHTAQLLSLVDKDALTEFLKTDEFQAEWKKKTRELLTEHEWRRRKMSLRISEEEGRLHKEEEETRDMYKRKREENEKWENTRENRVSSWRDFQKGGKKPKSGGPIKPPKLKTEDATKSYIQRPVIKR</sequence>
<name>A0A1Y1IAT8_KLENI</name>
<dbReference type="Pfam" id="PF00226">
    <property type="entry name" value="DnaJ"/>
    <property type="match status" value="1"/>
</dbReference>
<reference evidence="3 4" key="1">
    <citation type="journal article" date="2014" name="Nat. Commun.">
        <title>Klebsormidium flaccidum genome reveals primary factors for plant terrestrial adaptation.</title>
        <authorList>
            <person name="Hori K."/>
            <person name="Maruyama F."/>
            <person name="Fujisawa T."/>
            <person name="Togashi T."/>
            <person name="Yamamoto N."/>
            <person name="Seo M."/>
            <person name="Sato S."/>
            <person name="Yamada T."/>
            <person name="Mori H."/>
            <person name="Tajima N."/>
            <person name="Moriyama T."/>
            <person name="Ikeuchi M."/>
            <person name="Watanabe M."/>
            <person name="Wada H."/>
            <person name="Kobayashi K."/>
            <person name="Saito M."/>
            <person name="Masuda T."/>
            <person name="Sasaki-Sekimoto Y."/>
            <person name="Mashiguchi K."/>
            <person name="Awai K."/>
            <person name="Shimojima M."/>
            <person name="Masuda S."/>
            <person name="Iwai M."/>
            <person name="Nobusawa T."/>
            <person name="Narise T."/>
            <person name="Kondo S."/>
            <person name="Saito H."/>
            <person name="Sato R."/>
            <person name="Murakawa M."/>
            <person name="Ihara Y."/>
            <person name="Oshima-Yamada Y."/>
            <person name="Ohtaka K."/>
            <person name="Satoh M."/>
            <person name="Sonobe K."/>
            <person name="Ishii M."/>
            <person name="Ohtani R."/>
            <person name="Kanamori-Sato M."/>
            <person name="Honoki R."/>
            <person name="Miyazaki D."/>
            <person name="Mochizuki H."/>
            <person name="Umetsu J."/>
            <person name="Higashi K."/>
            <person name="Shibata D."/>
            <person name="Kamiya Y."/>
            <person name="Sato N."/>
            <person name="Nakamura Y."/>
            <person name="Tabata S."/>
            <person name="Ida S."/>
            <person name="Kurokawa K."/>
            <person name="Ohta H."/>
        </authorList>
    </citation>
    <scope>NUCLEOTIDE SEQUENCE [LARGE SCALE GENOMIC DNA]</scope>
    <source>
        <strain evidence="3 4">NIES-2285</strain>
    </source>
</reference>
<dbReference type="Gene3D" id="1.10.287.110">
    <property type="entry name" value="DnaJ domain"/>
    <property type="match status" value="1"/>
</dbReference>
<feature type="compositionally biased region" description="Basic and acidic residues" evidence="1">
    <location>
        <begin position="167"/>
        <end position="199"/>
    </location>
</feature>
<evidence type="ECO:0000256" key="1">
    <source>
        <dbReference type="SAM" id="MobiDB-lite"/>
    </source>
</evidence>
<organism evidence="3 4">
    <name type="scientific">Klebsormidium nitens</name>
    <name type="common">Green alga</name>
    <name type="synonym">Ulothrix nitens</name>
    <dbReference type="NCBI Taxonomy" id="105231"/>
    <lineage>
        <taxon>Eukaryota</taxon>
        <taxon>Viridiplantae</taxon>
        <taxon>Streptophyta</taxon>
        <taxon>Klebsormidiophyceae</taxon>
        <taxon>Klebsormidiales</taxon>
        <taxon>Klebsormidiaceae</taxon>
        <taxon>Klebsormidium</taxon>
    </lineage>
</organism>
<protein>
    <recommendedName>
        <fullName evidence="2">J domain-containing protein</fullName>
    </recommendedName>
</protein>
<proteinExistence type="predicted"/>
<evidence type="ECO:0000259" key="2">
    <source>
        <dbReference type="PROSITE" id="PS50076"/>
    </source>
</evidence>
<dbReference type="CDD" id="cd06257">
    <property type="entry name" value="DnaJ"/>
    <property type="match status" value="1"/>
</dbReference>
<dbReference type="Proteomes" id="UP000054558">
    <property type="component" value="Unassembled WGS sequence"/>
</dbReference>
<dbReference type="PANTHER" id="PTHR46620:SF1">
    <property type="entry name" value="J DOMAIN-CONTAINING PROTEIN SPF31"/>
    <property type="match status" value="1"/>
</dbReference>
<gene>
    <name evidence="3" type="ORF">KFL_003990015</name>
</gene>
<dbReference type="OrthoDB" id="342454at2759"/>
<dbReference type="EMBL" id="DF237348">
    <property type="protein sequence ID" value="GAQ88084.1"/>
    <property type="molecule type" value="Genomic_DNA"/>
</dbReference>
<dbReference type="InterPro" id="IPR036869">
    <property type="entry name" value="J_dom_sf"/>
</dbReference>
<dbReference type="SMART" id="SM00271">
    <property type="entry name" value="DnaJ"/>
    <property type="match status" value="1"/>
</dbReference>
<dbReference type="InterPro" id="IPR001623">
    <property type="entry name" value="DnaJ_domain"/>
</dbReference>
<evidence type="ECO:0000313" key="3">
    <source>
        <dbReference type="EMBL" id="GAQ88084.1"/>
    </source>
</evidence>
<dbReference type="SUPFAM" id="SSF46565">
    <property type="entry name" value="Chaperone J-domain"/>
    <property type="match status" value="1"/>
</dbReference>
<evidence type="ECO:0000313" key="4">
    <source>
        <dbReference type="Proteomes" id="UP000054558"/>
    </source>
</evidence>